<accession>A7VRM1</accession>
<name>A7VRM1_9FIRM</name>
<evidence type="ECO:0000313" key="2">
    <source>
        <dbReference type="Proteomes" id="UP000003490"/>
    </source>
</evidence>
<reference evidence="1 2" key="1">
    <citation type="submission" date="2007-08" db="EMBL/GenBank/DDBJ databases">
        <title>Draft genome sequence of Clostridium leptum (DSM 753).</title>
        <authorList>
            <person name="Sudarsanam P."/>
            <person name="Ley R."/>
            <person name="Guruge J."/>
            <person name="Turnbaugh P.J."/>
            <person name="Mahowald M."/>
            <person name="Liep D."/>
            <person name="Gordon J."/>
        </authorList>
    </citation>
    <scope>NUCLEOTIDE SEQUENCE [LARGE SCALE GENOMIC DNA]</scope>
    <source>
        <strain evidence="1 2">DSM 753</strain>
    </source>
</reference>
<proteinExistence type="predicted"/>
<reference evidence="1 2" key="2">
    <citation type="submission" date="2007-08" db="EMBL/GenBank/DDBJ databases">
        <authorList>
            <person name="Fulton L."/>
            <person name="Clifton S."/>
            <person name="Fulton B."/>
            <person name="Xu J."/>
            <person name="Minx P."/>
            <person name="Pepin K.H."/>
            <person name="Johnson M."/>
            <person name="Thiruvilangam P."/>
            <person name="Bhonagiri V."/>
            <person name="Nash W.E."/>
            <person name="Wang C."/>
            <person name="Mardis E.R."/>
            <person name="Wilson R.K."/>
        </authorList>
    </citation>
    <scope>NUCLEOTIDE SEQUENCE [LARGE SCALE GENOMIC DNA]</scope>
    <source>
        <strain evidence="1 2">DSM 753</strain>
    </source>
</reference>
<dbReference type="HOGENOM" id="CLU_3249543_0_0_9"/>
<sequence>MAGPAGIKRQAAVLPGLNLGPAPTEGFCGRKKESMKEAVNGF</sequence>
<dbReference type="AlphaFoldDB" id="A7VRM1"/>
<gene>
    <name evidence="1" type="ORF">CLOLEP_01205</name>
</gene>
<comment type="caution">
    <text evidence="1">The sequence shown here is derived from an EMBL/GenBank/DDBJ whole genome shotgun (WGS) entry which is preliminary data.</text>
</comment>
<organism evidence="1 2">
    <name type="scientific">[Clostridium] leptum DSM 753</name>
    <dbReference type="NCBI Taxonomy" id="428125"/>
    <lineage>
        <taxon>Bacteria</taxon>
        <taxon>Bacillati</taxon>
        <taxon>Bacillota</taxon>
        <taxon>Clostridia</taxon>
        <taxon>Eubacteriales</taxon>
        <taxon>Oscillospiraceae</taxon>
        <taxon>Oscillospiraceae incertae sedis</taxon>
    </lineage>
</organism>
<dbReference type="Proteomes" id="UP000003490">
    <property type="component" value="Unassembled WGS sequence"/>
</dbReference>
<evidence type="ECO:0000313" key="1">
    <source>
        <dbReference type="EMBL" id="EDO62343.1"/>
    </source>
</evidence>
<dbReference type="EMBL" id="ABCB02000016">
    <property type="protein sequence ID" value="EDO62343.1"/>
    <property type="molecule type" value="Genomic_DNA"/>
</dbReference>
<protein>
    <submittedName>
        <fullName evidence="1">Uncharacterized protein</fullName>
    </submittedName>
</protein>